<evidence type="ECO:0000313" key="2">
    <source>
        <dbReference type="EMBL" id="TCK58176.1"/>
    </source>
</evidence>
<dbReference type="Gene3D" id="3.40.30.10">
    <property type="entry name" value="Glutaredoxin"/>
    <property type="match status" value="1"/>
</dbReference>
<gene>
    <name evidence="2" type="ORF">C8D98_2754</name>
</gene>
<dbReference type="Pfam" id="PF13192">
    <property type="entry name" value="Thioredoxin_3"/>
    <property type="match status" value="1"/>
</dbReference>
<dbReference type="PIRSF" id="PIRSF037031">
    <property type="entry name" value="Redox_disulphide_2"/>
    <property type="match status" value="1"/>
</dbReference>
<name>A0A4R1K2C3_9BACT</name>
<dbReference type="PANTHER" id="PTHR36450">
    <property type="entry name" value="THIOREDOXIN"/>
    <property type="match status" value="1"/>
</dbReference>
<accession>A0A4R1K2C3</accession>
<dbReference type="OrthoDB" id="9800630at2"/>
<sequence length="79" mass="8511">MKIKVLGACCKKSTETFENAKKAVSMLGIDAEVENIGDMAQIAGYGVMSTPAVVIDEKVVSYGKYLKPEEIVSLIEKAK</sequence>
<proteinExistence type="predicted"/>
<dbReference type="EMBL" id="SMGG01000009">
    <property type="protein sequence ID" value="TCK58176.1"/>
    <property type="molecule type" value="Genomic_DNA"/>
</dbReference>
<comment type="caution">
    <text evidence="2">The sequence shown here is derived from an EMBL/GenBank/DDBJ whole genome shotgun (WGS) entry which is preliminary data.</text>
</comment>
<protein>
    <submittedName>
        <fullName evidence="2">Small redox-active disulfide protein 2</fullName>
    </submittedName>
</protein>
<evidence type="ECO:0000313" key="3">
    <source>
        <dbReference type="Proteomes" id="UP000294614"/>
    </source>
</evidence>
<dbReference type="InterPro" id="IPR012336">
    <property type="entry name" value="Thioredoxin-like_fold"/>
</dbReference>
<reference evidence="2 3" key="1">
    <citation type="submission" date="2019-03" db="EMBL/GenBank/DDBJ databases">
        <title>Genomic Encyclopedia of Type Strains, Phase IV (KMG-IV): sequencing the most valuable type-strain genomes for metagenomic binning, comparative biology and taxonomic classification.</title>
        <authorList>
            <person name="Goeker M."/>
        </authorList>
    </citation>
    <scope>NUCLEOTIDE SEQUENCE [LARGE SCALE GENOMIC DNA]</scope>
    <source>
        <strain evidence="2 3">DSM 24984</strain>
    </source>
</reference>
<dbReference type="AlphaFoldDB" id="A0A4R1K2C3"/>
<evidence type="ECO:0000259" key="1">
    <source>
        <dbReference type="Pfam" id="PF13192"/>
    </source>
</evidence>
<keyword evidence="3" id="KW-1185">Reference proteome</keyword>
<dbReference type="PANTHER" id="PTHR36450:SF1">
    <property type="entry name" value="THIOREDOXIN"/>
    <property type="match status" value="1"/>
</dbReference>
<organism evidence="2 3">
    <name type="scientific">Seleniivibrio woodruffii</name>
    <dbReference type="NCBI Taxonomy" id="1078050"/>
    <lineage>
        <taxon>Bacteria</taxon>
        <taxon>Pseudomonadati</taxon>
        <taxon>Deferribacterota</taxon>
        <taxon>Deferribacteres</taxon>
        <taxon>Deferribacterales</taxon>
        <taxon>Geovibrionaceae</taxon>
        <taxon>Seleniivibrio</taxon>
    </lineage>
</organism>
<dbReference type="NCBIfam" id="TIGR00412">
    <property type="entry name" value="redox_disulf_2"/>
    <property type="match status" value="1"/>
</dbReference>
<dbReference type="InterPro" id="IPR005243">
    <property type="entry name" value="THIRX-like_proc"/>
</dbReference>
<dbReference type="InterPro" id="IPR036249">
    <property type="entry name" value="Thioredoxin-like_sf"/>
</dbReference>
<dbReference type="RefSeq" id="WP_132874715.1">
    <property type="nucleotide sequence ID" value="NZ_JAJUHT010000009.1"/>
</dbReference>
<feature type="domain" description="Thioredoxin-like fold" evidence="1">
    <location>
        <begin position="1"/>
        <end position="76"/>
    </location>
</feature>
<dbReference type="SUPFAM" id="SSF52833">
    <property type="entry name" value="Thioredoxin-like"/>
    <property type="match status" value="1"/>
</dbReference>
<dbReference type="Proteomes" id="UP000294614">
    <property type="component" value="Unassembled WGS sequence"/>
</dbReference>